<reference evidence="1 2" key="1">
    <citation type="submission" date="2019-01" db="EMBL/GenBank/DDBJ databases">
        <title>PMF-metabolizing Aryl O-demethylase.</title>
        <authorList>
            <person name="Kim M."/>
        </authorList>
    </citation>
    <scope>NUCLEOTIDE SEQUENCE [LARGE SCALE GENOMIC DNA]</scope>
    <source>
        <strain evidence="1 2">PMF1</strain>
    </source>
</reference>
<evidence type="ECO:0000313" key="2">
    <source>
        <dbReference type="Proteomes" id="UP000289794"/>
    </source>
</evidence>
<organism evidence="1 2">
    <name type="scientific">Blautia producta</name>
    <dbReference type="NCBI Taxonomy" id="33035"/>
    <lineage>
        <taxon>Bacteria</taxon>
        <taxon>Bacillati</taxon>
        <taxon>Bacillota</taxon>
        <taxon>Clostridia</taxon>
        <taxon>Lachnospirales</taxon>
        <taxon>Lachnospiraceae</taxon>
        <taxon>Blautia</taxon>
    </lineage>
</organism>
<dbReference type="RefSeq" id="WP_118635398.1">
    <property type="nucleotide sequence ID" value="NZ_CP035945.1"/>
</dbReference>
<dbReference type="AlphaFoldDB" id="A0A4P6LU70"/>
<dbReference type="Proteomes" id="UP000289794">
    <property type="component" value="Chromosome"/>
</dbReference>
<sequence length="195" mass="22548">MDKNRNNMICMETGKQMVAVRIEDLCGLQSGMNQLYEMLENLILMWKKEEKLKQHHRPYLEVRREMGRMCDSYLSNMKVIGSRLDMPIRACGMECRGVNDQNAKESSPDARYEEPISKEELETTPGTGEEVFNAMLDDLLTVMEYVDTQNLFINLMEYGVPLGEVVKEFSNGAFQDMEQMLTRWEQYAKEAGCSV</sequence>
<protein>
    <submittedName>
        <fullName evidence="1">Uncharacterized protein</fullName>
    </submittedName>
</protein>
<proteinExistence type="predicted"/>
<accession>A0A4P6LU70</accession>
<dbReference type="EMBL" id="CP035945">
    <property type="protein sequence ID" value="QBE94633.1"/>
    <property type="molecule type" value="Genomic_DNA"/>
</dbReference>
<evidence type="ECO:0000313" key="1">
    <source>
        <dbReference type="EMBL" id="QBE94633.1"/>
    </source>
</evidence>
<name>A0A4P6LU70_9FIRM</name>
<gene>
    <name evidence="1" type="ORF">PMF13cell1_00126</name>
</gene>
<dbReference type="KEGG" id="bpro:PMF13cell1_00126"/>